<accession>A0AA40E0M4</accession>
<organism evidence="1 2">
    <name type="scientific">Lasiosphaeria miniovina</name>
    <dbReference type="NCBI Taxonomy" id="1954250"/>
    <lineage>
        <taxon>Eukaryota</taxon>
        <taxon>Fungi</taxon>
        <taxon>Dikarya</taxon>
        <taxon>Ascomycota</taxon>
        <taxon>Pezizomycotina</taxon>
        <taxon>Sordariomycetes</taxon>
        <taxon>Sordariomycetidae</taxon>
        <taxon>Sordariales</taxon>
        <taxon>Lasiosphaeriaceae</taxon>
        <taxon>Lasiosphaeria</taxon>
    </lineage>
</organism>
<evidence type="ECO:0000313" key="1">
    <source>
        <dbReference type="EMBL" id="KAK0718308.1"/>
    </source>
</evidence>
<keyword evidence="2" id="KW-1185">Reference proteome</keyword>
<dbReference type="GeneID" id="85328769"/>
<proteinExistence type="predicted"/>
<gene>
    <name evidence="1" type="ORF">B0T26DRAFT_752244</name>
</gene>
<comment type="caution">
    <text evidence="1">The sequence shown here is derived from an EMBL/GenBank/DDBJ whole genome shotgun (WGS) entry which is preliminary data.</text>
</comment>
<dbReference type="Proteomes" id="UP001172101">
    <property type="component" value="Unassembled WGS sequence"/>
</dbReference>
<dbReference type="RefSeq" id="XP_060297101.1">
    <property type="nucleotide sequence ID" value="XM_060445499.1"/>
</dbReference>
<dbReference type="EMBL" id="JAUIRO010000004">
    <property type="protein sequence ID" value="KAK0718308.1"/>
    <property type="molecule type" value="Genomic_DNA"/>
</dbReference>
<evidence type="ECO:0000313" key="2">
    <source>
        <dbReference type="Proteomes" id="UP001172101"/>
    </source>
</evidence>
<name>A0AA40E0M4_9PEZI</name>
<reference evidence="1" key="1">
    <citation type="submission" date="2023-06" db="EMBL/GenBank/DDBJ databases">
        <title>Genome-scale phylogeny and comparative genomics of the fungal order Sordariales.</title>
        <authorList>
            <consortium name="Lawrence Berkeley National Laboratory"/>
            <person name="Hensen N."/>
            <person name="Bonometti L."/>
            <person name="Westerberg I."/>
            <person name="Brannstrom I.O."/>
            <person name="Guillou S."/>
            <person name="Cros-Aarteil S."/>
            <person name="Calhoun S."/>
            <person name="Haridas S."/>
            <person name="Kuo A."/>
            <person name="Mondo S."/>
            <person name="Pangilinan J."/>
            <person name="Riley R."/>
            <person name="LaButti K."/>
            <person name="Andreopoulos B."/>
            <person name="Lipzen A."/>
            <person name="Chen C."/>
            <person name="Yanf M."/>
            <person name="Daum C."/>
            <person name="Ng V."/>
            <person name="Clum A."/>
            <person name="Steindorff A."/>
            <person name="Ohm R."/>
            <person name="Martin F."/>
            <person name="Silar P."/>
            <person name="Natvig D."/>
            <person name="Lalanne C."/>
            <person name="Gautier V."/>
            <person name="Ament-velasquez S.L."/>
            <person name="Kruys A."/>
            <person name="Hutchinson M.I."/>
            <person name="Powell A.J."/>
            <person name="Barry K."/>
            <person name="Miller A.N."/>
            <person name="Grigoriev I.V."/>
            <person name="Debuchy R."/>
            <person name="Gladieux P."/>
            <person name="Thoren M.H."/>
            <person name="Johannesson H."/>
        </authorList>
    </citation>
    <scope>NUCLEOTIDE SEQUENCE</scope>
    <source>
        <strain evidence="1">SMH2392-1A</strain>
    </source>
</reference>
<sequence length="180" mass="20188">MSYSNNMAGSRPQTAPDLSVRCVSALDAARDSDDNALVLTCDQLQQVNDFRKLLDSTEDTDQLQLCAEKCSELLGHGTSLQLLIAAYDDVMSAACCGYKNKKQEKVDNNAERDEWDRYFGVATSAAEVKSNCLSALKAVATRWGREVVLHYPWASKGKYFWNLLRAAALHVPTWLMPRWY</sequence>
<dbReference type="AlphaFoldDB" id="A0AA40E0M4"/>
<protein>
    <submittedName>
        <fullName evidence="1">Uncharacterized protein</fullName>
    </submittedName>
</protein>